<comment type="cofactor">
    <cofactor evidence="3">
        <name>Zn(2+)</name>
        <dbReference type="ChEBI" id="CHEBI:29105"/>
    </cofactor>
    <text evidence="3">Binds 1 divalent metal cation per subunit.</text>
</comment>
<dbReference type="InterPro" id="IPR013658">
    <property type="entry name" value="SGL"/>
</dbReference>
<dbReference type="OrthoDB" id="423498at2759"/>
<reference evidence="6 7" key="1">
    <citation type="submission" date="2017-04" db="EMBL/GenBank/DDBJ databases">
        <title>Draft genome sequence of Tuber borchii Vittad., a whitish edible truffle.</title>
        <authorList>
            <consortium name="DOE Joint Genome Institute"/>
            <person name="Murat C."/>
            <person name="Kuo A."/>
            <person name="Barry K.W."/>
            <person name="Clum A."/>
            <person name="Dockter R.B."/>
            <person name="Fauchery L."/>
            <person name="Iotti M."/>
            <person name="Kohler A."/>
            <person name="Labutti K."/>
            <person name="Lindquist E.A."/>
            <person name="Lipzen A."/>
            <person name="Ohm R.A."/>
            <person name="Wang M."/>
            <person name="Grigoriev I.V."/>
            <person name="Zambonelli A."/>
            <person name="Martin F.M."/>
        </authorList>
    </citation>
    <scope>NUCLEOTIDE SEQUENCE [LARGE SCALE GENOMIC DNA]</scope>
    <source>
        <strain evidence="6 7">Tbo3840</strain>
    </source>
</reference>
<feature type="compositionally biased region" description="Low complexity" evidence="4">
    <location>
        <begin position="362"/>
        <end position="382"/>
    </location>
</feature>
<feature type="region of interest" description="Disordered" evidence="4">
    <location>
        <begin position="321"/>
        <end position="382"/>
    </location>
</feature>
<keyword evidence="3" id="KW-0862">Zinc</keyword>
<evidence type="ECO:0000256" key="4">
    <source>
        <dbReference type="SAM" id="MobiDB-lite"/>
    </source>
</evidence>
<dbReference type="EMBL" id="NESQ01000067">
    <property type="protein sequence ID" value="PUU80352.1"/>
    <property type="molecule type" value="Genomic_DNA"/>
</dbReference>
<dbReference type="Gene3D" id="2.120.10.30">
    <property type="entry name" value="TolB, C-terminal domain"/>
    <property type="match status" value="1"/>
</dbReference>
<comment type="similarity">
    <text evidence="1">Belongs to the SMP-30/CGR1 family.</text>
</comment>
<accession>A0A2T6ZXY4</accession>
<dbReference type="PRINTS" id="PR01790">
    <property type="entry name" value="SMP30FAMILY"/>
</dbReference>
<evidence type="ECO:0000313" key="6">
    <source>
        <dbReference type="EMBL" id="PUU80352.1"/>
    </source>
</evidence>
<dbReference type="AlphaFoldDB" id="A0A2T6ZXY4"/>
<name>A0A2T6ZXY4_TUBBO</name>
<gene>
    <name evidence="6" type="ORF">B9Z19DRAFT_1100302</name>
</gene>
<dbReference type="GO" id="GO:0004341">
    <property type="term" value="F:gluconolactonase activity"/>
    <property type="evidence" value="ECO:0007669"/>
    <property type="project" value="TreeGrafter"/>
</dbReference>
<dbReference type="SUPFAM" id="SSF63829">
    <property type="entry name" value="Calcium-dependent phosphotriesterase"/>
    <property type="match status" value="1"/>
</dbReference>
<feature type="binding site" evidence="3">
    <location>
        <position position="25"/>
    </location>
    <ligand>
        <name>a divalent metal cation</name>
        <dbReference type="ChEBI" id="CHEBI:60240"/>
    </ligand>
</feature>
<proteinExistence type="inferred from homology"/>
<evidence type="ECO:0000256" key="2">
    <source>
        <dbReference type="PIRSR" id="PIRSR605511-1"/>
    </source>
</evidence>
<dbReference type="InterPro" id="IPR005511">
    <property type="entry name" value="SMP-30"/>
</dbReference>
<feature type="domain" description="SMP-30/Gluconolactonase/LRE-like region" evidence="5">
    <location>
        <begin position="23"/>
        <end position="275"/>
    </location>
</feature>
<feature type="binding site" evidence="3">
    <location>
        <position position="220"/>
    </location>
    <ligand>
        <name>a divalent metal cation</name>
        <dbReference type="ChEBI" id="CHEBI:60240"/>
    </ligand>
</feature>
<dbReference type="PANTHER" id="PTHR10907">
    <property type="entry name" value="REGUCALCIN"/>
    <property type="match status" value="1"/>
</dbReference>
<feature type="binding site" evidence="3">
    <location>
        <position position="116"/>
    </location>
    <ligand>
        <name>substrate</name>
    </ligand>
</feature>
<dbReference type="InterPro" id="IPR011042">
    <property type="entry name" value="6-blade_b-propeller_TolB-like"/>
</dbReference>
<keyword evidence="7" id="KW-1185">Reference proteome</keyword>
<sequence length="382" mass="41463">MSPNFKVIARTGEPILHREDFWLPESPVHDEETGTTWFTDTPRSVIYGFNVKEGQKSLKRLEVGELVGCLALIDGDKEHLAVGAKRGFGKVDIETGKLEYINTLFPGDKDKQDLMRVSDGAVDVQGRFWAGSMRSFGLGPPQNEGTLFRSDPTTHLNHIKYPITHPNGIGFSPDNSTLYFVETQLRTIFAYRFESETGGISHEQEFIKFDEDKHGPGAPDGLAISSDGDLWVAMLEGHKVLRIDPKTKNVKGVIEVPTSKQVACPAFVGEGMIITTGKLVELDPDVAKTSAHAGDIFYVPLPGITGREVYKAKFDAVPEDPGTTSGKLVSASKGKGKEEKEEEEEDATLTGAVAPLVAEKPSASITTSTTTATVATRVTGEK</sequence>
<dbReference type="STRING" id="42251.A0A2T6ZXY4"/>
<feature type="binding site" evidence="3">
    <location>
        <position position="167"/>
    </location>
    <ligand>
        <name>a divalent metal cation</name>
        <dbReference type="ChEBI" id="CHEBI:60240"/>
    </ligand>
</feature>
<dbReference type="GO" id="GO:0005509">
    <property type="term" value="F:calcium ion binding"/>
    <property type="evidence" value="ECO:0007669"/>
    <property type="project" value="TreeGrafter"/>
</dbReference>
<evidence type="ECO:0000313" key="7">
    <source>
        <dbReference type="Proteomes" id="UP000244722"/>
    </source>
</evidence>
<dbReference type="Pfam" id="PF08450">
    <property type="entry name" value="SGL"/>
    <property type="match status" value="1"/>
</dbReference>
<feature type="active site" description="Proton donor/acceptor" evidence="2">
    <location>
        <position position="220"/>
    </location>
</feature>
<dbReference type="Proteomes" id="UP000244722">
    <property type="component" value="Unassembled WGS sequence"/>
</dbReference>
<organism evidence="6 7">
    <name type="scientific">Tuber borchii</name>
    <name type="common">White truffle</name>
    <dbReference type="NCBI Taxonomy" id="42251"/>
    <lineage>
        <taxon>Eukaryota</taxon>
        <taxon>Fungi</taxon>
        <taxon>Dikarya</taxon>
        <taxon>Ascomycota</taxon>
        <taxon>Pezizomycotina</taxon>
        <taxon>Pezizomycetes</taxon>
        <taxon>Pezizales</taxon>
        <taxon>Tuberaceae</taxon>
        <taxon>Tuber</taxon>
    </lineage>
</organism>
<evidence type="ECO:0000256" key="3">
    <source>
        <dbReference type="PIRSR" id="PIRSR605511-2"/>
    </source>
</evidence>
<evidence type="ECO:0000256" key="1">
    <source>
        <dbReference type="ARBA" id="ARBA00008853"/>
    </source>
</evidence>
<protein>
    <submittedName>
        <fullName evidence="6">SMP-30/Gluconolaconase/LRE-like region-domain-containing protein</fullName>
    </submittedName>
</protein>
<evidence type="ECO:0000259" key="5">
    <source>
        <dbReference type="Pfam" id="PF08450"/>
    </source>
</evidence>
<dbReference type="PANTHER" id="PTHR10907:SF47">
    <property type="entry name" value="REGUCALCIN"/>
    <property type="match status" value="1"/>
</dbReference>
<keyword evidence="3" id="KW-0479">Metal-binding</keyword>
<comment type="caution">
    <text evidence="6">The sequence shown here is derived from an EMBL/GenBank/DDBJ whole genome shotgun (WGS) entry which is preliminary data.</text>
</comment>